<feature type="region of interest" description="Disordered" evidence="1">
    <location>
        <begin position="49"/>
        <end position="68"/>
    </location>
</feature>
<gene>
    <name evidence="2" type="ORF">SAMN04489751_2756</name>
</gene>
<evidence type="ECO:0000256" key="1">
    <source>
        <dbReference type="SAM" id="MobiDB-lite"/>
    </source>
</evidence>
<protein>
    <submittedName>
        <fullName evidence="2">Uncharacterized protein</fullName>
    </submittedName>
</protein>
<dbReference type="AlphaFoldDB" id="A0A1H1UQA9"/>
<evidence type="ECO:0000313" key="2">
    <source>
        <dbReference type="EMBL" id="SDS74754.1"/>
    </source>
</evidence>
<dbReference type="Proteomes" id="UP000199700">
    <property type="component" value="Chromosome"/>
</dbReference>
<proteinExistence type="predicted"/>
<organism evidence="2 3">
    <name type="scientific">Brevibacterium sandarakinum</name>
    <dbReference type="NCBI Taxonomy" id="629680"/>
    <lineage>
        <taxon>Bacteria</taxon>
        <taxon>Bacillati</taxon>
        <taxon>Actinomycetota</taxon>
        <taxon>Actinomycetes</taxon>
        <taxon>Micrococcales</taxon>
        <taxon>Brevibacteriaceae</taxon>
        <taxon>Brevibacterium</taxon>
    </lineage>
</organism>
<evidence type="ECO:0000313" key="3">
    <source>
        <dbReference type="Proteomes" id="UP000199700"/>
    </source>
</evidence>
<feature type="compositionally biased region" description="Polar residues" evidence="1">
    <location>
        <begin position="56"/>
        <end position="68"/>
    </location>
</feature>
<dbReference type="EMBL" id="LT629739">
    <property type="protein sequence ID" value="SDS74754.1"/>
    <property type="molecule type" value="Genomic_DNA"/>
</dbReference>
<reference evidence="2" key="1">
    <citation type="submission" date="2016-10" db="EMBL/GenBank/DDBJ databases">
        <authorList>
            <person name="Varghese N."/>
            <person name="Submissions S."/>
        </authorList>
    </citation>
    <scope>NUCLEOTIDE SEQUENCE [LARGE SCALE GENOMIC DNA]</scope>
    <source>
        <strain evidence="2">DSM 22082</strain>
    </source>
</reference>
<keyword evidence="3" id="KW-1185">Reference proteome</keyword>
<accession>A0A1H1UQA9</accession>
<name>A0A1H1UQA9_BRESA</name>
<sequence>MPSCLLLDATTNVVEGVTSKLDEVERINDFHSIGKFLRGSCFESRESVHRDDFDTITPTPGSPQYSVQ</sequence>